<keyword evidence="2" id="KW-1185">Reference proteome</keyword>
<reference evidence="1" key="2">
    <citation type="submission" date="2020-09" db="EMBL/GenBank/DDBJ databases">
        <authorList>
            <person name="Sun Q."/>
            <person name="Zhou Y."/>
        </authorList>
    </citation>
    <scope>NUCLEOTIDE SEQUENCE</scope>
    <source>
        <strain evidence="1">CGMCC 4.7278</strain>
    </source>
</reference>
<reference evidence="1" key="1">
    <citation type="journal article" date="2014" name="Int. J. Syst. Evol. Microbiol.">
        <title>Complete genome sequence of Corynebacterium casei LMG S-19264T (=DSM 44701T), isolated from a smear-ripened cheese.</title>
        <authorList>
            <consortium name="US DOE Joint Genome Institute (JGI-PGF)"/>
            <person name="Walter F."/>
            <person name="Albersmeier A."/>
            <person name="Kalinowski J."/>
            <person name="Ruckert C."/>
        </authorList>
    </citation>
    <scope>NUCLEOTIDE SEQUENCE</scope>
    <source>
        <strain evidence="1">CGMCC 4.7278</strain>
    </source>
</reference>
<dbReference type="AlphaFoldDB" id="A0A917QTQ5"/>
<evidence type="ECO:0000313" key="2">
    <source>
        <dbReference type="Proteomes" id="UP000612956"/>
    </source>
</evidence>
<dbReference type="EMBL" id="BMMW01000006">
    <property type="protein sequence ID" value="GGK67195.1"/>
    <property type="molecule type" value="Genomic_DNA"/>
</dbReference>
<organism evidence="1 2">
    <name type="scientific">Nocardia camponoti</name>
    <dbReference type="NCBI Taxonomy" id="1616106"/>
    <lineage>
        <taxon>Bacteria</taxon>
        <taxon>Bacillati</taxon>
        <taxon>Actinomycetota</taxon>
        <taxon>Actinomycetes</taxon>
        <taxon>Mycobacteriales</taxon>
        <taxon>Nocardiaceae</taxon>
        <taxon>Nocardia</taxon>
    </lineage>
</organism>
<proteinExistence type="predicted"/>
<comment type="caution">
    <text evidence="1">The sequence shown here is derived from an EMBL/GenBank/DDBJ whole genome shotgun (WGS) entry which is preliminary data.</text>
</comment>
<name>A0A917QTQ5_9NOCA</name>
<accession>A0A917QTQ5</accession>
<dbReference type="RefSeq" id="WP_188830980.1">
    <property type="nucleotide sequence ID" value="NZ_BMMW01000006.1"/>
</dbReference>
<protein>
    <submittedName>
        <fullName evidence="1">Uncharacterized protein</fullName>
    </submittedName>
</protein>
<gene>
    <name evidence="1" type="ORF">GCM10011591_44160</name>
</gene>
<evidence type="ECO:0000313" key="1">
    <source>
        <dbReference type="EMBL" id="GGK67195.1"/>
    </source>
</evidence>
<sequence>MNELRQFAQDNYELLGTVVVGLGNLGLTIAKVTIDMGAPILRELLGAL</sequence>
<dbReference type="Proteomes" id="UP000612956">
    <property type="component" value="Unassembled WGS sequence"/>
</dbReference>